<dbReference type="InterPro" id="IPR010985">
    <property type="entry name" value="Ribbon_hlx_hlx"/>
</dbReference>
<evidence type="ECO:0000256" key="2">
    <source>
        <dbReference type="ARBA" id="ARBA00022649"/>
    </source>
</evidence>
<accession>A0ABT3FXB4</accession>
<protein>
    <recommendedName>
        <fullName evidence="5">Antitoxin ParD</fullName>
    </recommendedName>
</protein>
<dbReference type="InterPro" id="IPR022789">
    <property type="entry name" value="ParD"/>
</dbReference>
<dbReference type="InterPro" id="IPR038296">
    <property type="entry name" value="ParD_sf"/>
</dbReference>
<evidence type="ECO:0000313" key="4">
    <source>
        <dbReference type="Proteomes" id="UP001165653"/>
    </source>
</evidence>
<reference evidence="3" key="1">
    <citation type="submission" date="2022-10" db="EMBL/GenBank/DDBJ databases">
        <title>Luteolibacter sp. GHJ8, whole genome shotgun sequencing project.</title>
        <authorList>
            <person name="Zhao G."/>
            <person name="Shen L."/>
        </authorList>
    </citation>
    <scope>NUCLEOTIDE SEQUENCE</scope>
    <source>
        <strain evidence="3">GHJ8</strain>
    </source>
</reference>
<organism evidence="3 4">
    <name type="scientific">Luteolibacter rhizosphaerae</name>
    <dbReference type="NCBI Taxonomy" id="2989719"/>
    <lineage>
        <taxon>Bacteria</taxon>
        <taxon>Pseudomonadati</taxon>
        <taxon>Verrucomicrobiota</taxon>
        <taxon>Verrucomicrobiia</taxon>
        <taxon>Verrucomicrobiales</taxon>
        <taxon>Verrucomicrobiaceae</taxon>
        <taxon>Luteolibacter</taxon>
    </lineage>
</organism>
<keyword evidence="4" id="KW-1185">Reference proteome</keyword>
<dbReference type="Gene3D" id="6.10.10.120">
    <property type="entry name" value="Antitoxin ParD1-like"/>
    <property type="match status" value="1"/>
</dbReference>
<proteinExistence type="inferred from homology"/>
<evidence type="ECO:0000313" key="3">
    <source>
        <dbReference type="EMBL" id="MCW1912233.1"/>
    </source>
</evidence>
<comment type="similarity">
    <text evidence="1">Belongs to the ParD antitoxin family.</text>
</comment>
<name>A0ABT3FXB4_9BACT</name>
<gene>
    <name evidence="3" type="ORF">OJ996_01525</name>
</gene>
<dbReference type="EMBL" id="JAPDDR010000001">
    <property type="protein sequence ID" value="MCW1912233.1"/>
    <property type="molecule type" value="Genomic_DNA"/>
</dbReference>
<comment type="caution">
    <text evidence="3">The sequence shown here is derived from an EMBL/GenBank/DDBJ whole genome shotgun (WGS) entry which is preliminary data.</text>
</comment>
<dbReference type="PANTHER" id="PTHR36582:SF2">
    <property type="entry name" value="ANTITOXIN PARD"/>
    <property type="match status" value="1"/>
</dbReference>
<evidence type="ECO:0008006" key="5">
    <source>
        <dbReference type="Google" id="ProtNLM"/>
    </source>
</evidence>
<sequence>MAEGVNVRFSGALKEFVEQRSGTDGLYGSASEYIRDLVRRDYERDEAQRWDALHLELKAGMAASESDFVPLDPKSVLAEARRRREEAK</sequence>
<evidence type="ECO:0000256" key="1">
    <source>
        <dbReference type="ARBA" id="ARBA00008580"/>
    </source>
</evidence>
<keyword evidence="2" id="KW-1277">Toxin-antitoxin system</keyword>
<dbReference type="Proteomes" id="UP001165653">
    <property type="component" value="Unassembled WGS sequence"/>
</dbReference>
<dbReference type="RefSeq" id="WP_264510448.1">
    <property type="nucleotide sequence ID" value="NZ_JAPDDR010000001.1"/>
</dbReference>
<dbReference type="PANTHER" id="PTHR36582">
    <property type="entry name" value="ANTITOXIN PARD"/>
    <property type="match status" value="1"/>
</dbReference>
<dbReference type="SUPFAM" id="SSF47598">
    <property type="entry name" value="Ribbon-helix-helix"/>
    <property type="match status" value="1"/>
</dbReference>